<proteinExistence type="predicted"/>
<evidence type="ECO:0000313" key="2">
    <source>
        <dbReference type="Proteomes" id="UP001519460"/>
    </source>
</evidence>
<organism evidence="1 2">
    <name type="scientific">Batillaria attramentaria</name>
    <dbReference type="NCBI Taxonomy" id="370345"/>
    <lineage>
        <taxon>Eukaryota</taxon>
        <taxon>Metazoa</taxon>
        <taxon>Spiralia</taxon>
        <taxon>Lophotrochozoa</taxon>
        <taxon>Mollusca</taxon>
        <taxon>Gastropoda</taxon>
        <taxon>Caenogastropoda</taxon>
        <taxon>Sorbeoconcha</taxon>
        <taxon>Cerithioidea</taxon>
        <taxon>Batillariidae</taxon>
        <taxon>Batillaria</taxon>
    </lineage>
</organism>
<evidence type="ECO:0000313" key="1">
    <source>
        <dbReference type="EMBL" id="KAK7466711.1"/>
    </source>
</evidence>
<reference evidence="1 2" key="1">
    <citation type="journal article" date="2023" name="Sci. Data">
        <title>Genome assembly of the Korean intertidal mud-creeper Batillaria attramentaria.</title>
        <authorList>
            <person name="Patra A.K."/>
            <person name="Ho P.T."/>
            <person name="Jun S."/>
            <person name="Lee S.J."/>
            <person name="Kim Y."/>
            <person name="Won Y.J."/>
        </authorList>
    </citation>
    <scope>NUCLEOTIDE SEQUENCE [LARGE SCALE GENOMIC DNA]</scope>
    <source>
        <strain evidence="1">Wonlab-2016</strain>
    </source>
</reference>
<protein>
    <submittedName>
        <fullName evidence="1">Uncharacterized protein</fullName>
    </submittedName>
</protein>
<dbReference type="EMBL" id="JACVVK020000549">
    <property type="protein sequence ID" value="KAK7466711.1"/>
    <property type="molecule type" value="Genomic_DNA"/>
</dbReference>
<name>A0ABD0J9C5_9CAEN</name>
<keyword evidence="2" id="KW-1185">Reference proteome</keyword>
<dbReference type="Proteomes" id="UP001519460">
    <property type="component" value="Unassembled WGS sequence"/>
</dbReference>
<accession>A0ABD0J9C5</accession>
<sequence>MGSVKTGKDKRTFGKSVVLAAEDSVLAEKRYCQLRRTNLSSKIAITEPWERSGQKIQKLVGVRMRY</sequence>
<comment type="caution">
    <text evidence="1">The sequence shown here is derived from an EMBL/GenBank/DDBJ whole genome shotgun (WGS) entry which is preliminary data.</text>
</comment>
<dbReference type="AlphaFoldDB" id="A0ABD0J9C5"/>
<gene>
    <name evidence="1" type="ORF">BaRGS_00037198</name>
</gene>